<gene>
    <name evidence="2" type="ORF">AVDCRST_MAG70-1891</name>
</gene>
<dbReference type="AlphaFoldDB" id="A0A6J4V0T3"/>
<evidence type="ECO:0000256" key="1">
    <source>
        <dbReference type="SAM" id="MobiDB-lite"/>
    </source>
</evidence>
<proteinExistence type="predicted"/>
<sequence>MAKSKAPAPDRTSDIGAVIVAPELVTSAAAERRLIAAERKAERRFIEASEKHAAAESALERRRSRLEAARESLRERQGARMAGPSAPSTPTG</sequence>
<accession>A0A6J4V0T3</accession>
<feature type="compositionally biased region" description="Basic and acidic residues" evidence="1">
    <location>
        <begin position="49"/>
        <end position="78"/>
    </location>
</feature>
<feature type="region of interest" description="Disordered" evidence="1">
    <location>
        <begin position="49"/>
        <end position="92"/>
    </location>
</feature>
<evidence type="ECO:0000313" key="2">
    <source>
        <dbReference type="EMBL" id="CAA9564028.1"/>
    </source>
</evidence>
<protein>
    <submittedName>
        <fullName evidence="2">Uncharacterized protein</fullName>
    </submittedName>
</protein>
<dbReference type="EMBL" id="CADCWH010000304">
    <property type="protein sequence ID" value="CAA9564028.1"/>
    <property type="molecule type" value="Genomic_DNA"/>
</dbReference>
<organism evidence="2">
    <name type="scientific">uncultured Thermomicrobiales bacterium</name>
    <dbReference type="NCBI Taxonomy" id="1645740"/>
    <lineage>
        <taxon>Bacteria</taxon>
        <taxon>Pseudomonadati</taxon>
        <taxon>Thermomicrobiota</taxon>
        <taxon>Thermomicrobia</taxon>
        <taxon>Thermomicrobiales</taxon>
        <taxon>environmental samples</taxon>
    </lineage>
</organism>
<reference evidence="2" key="1">
    <citation type="submission" date="2020-02" db="EMBL/GenBank/DDBJ databases">
        <authorList>
            <person name="Meier V. D."/>
        </authorList>
    </citation>
    <scope>NUCLEOTIDE SEQUENCE</scope>
    <source>
        <strain evidence="2">AVDCRST_MAG70</strain>
    </source>
</reference>
<name>A0A6J4V0T3_9BACT</name>